<feature type="coiled-coil region" evidence="5">
    <location>
        <begin position="673"/>
        <end position="700"/>
    </location>
</feature>
<comment type="similarity">
    <text evidence="4">Belongs to the inner dynein arm light chain family.</text>
</comment>
<keyword evidence="2 5" id="KW-0175">Coiled coil</keyword>
<feature type="compositionally biased region" description="Low complexity" evidence="6">
    <location>
        <begin position="160"/>
        <end position="180"/>
    </location>
</feature>
<evidence type="ECO:0000313" key="8">
    <source>
        <dbReference type="Proteomes" id="UP000038009"/>
    </source>
</evidence>
<dbReference type="GO" id="GO:0030286">
    <property type="term" value="C:dynein complex"/>
    <property type="evidence" value="ECO:0007669"/>
    <property type="project" value="UniProtKB-KW"/>
</dbReference>
<dbReference type="Proteomes" id="UP000038009">
    <property type="component" value="Unassembled WGS sequence"/>
</dbReference>
<dbReference type="AlphaFoldDB" id="A0A0N1HTA8"/>
<proteinExistence type="inferred from homology"/>
<accession>A0A0N1HTA8</accession>
<name>A0A0N1HTA8_LEPSE</name>
<keyword evidence="1" id="KW-0243">Dynein</keyword>
<feature type="region of interest" description="Disordered" evidence="6">
    <location>
        <begin position="210"/>
        <end position="231"/>
    </location>
</feature>
<dbReference type="PANTHER" id="PTHR13183:SF0">
    <property type="entry name" value="AXONEMAL DYNEIN LIGHT INTERMEDIATE POLYPEPTIDE 1"/>
    <property type="match status" value="1"/>
</dbReference>
<comment type="caution">
    <text evidence="7">The sequence shown here is derived from an EMBL/GenBank/DDBJ whole genome shotgun (WGS) entry which is preliminary data.</text>
</comment>
<dbReference type="VEuPathDB" id="TriTrypDB:Lsey_0455_0030"/>
<keyword evidence="3" id="KW-0505">Motor protein</keyword>
<feature type="region of interest" description="Disordered" evidence="6">
    <location>
        <begin position="157"/>
        <end position="187"/>
    </location>
</feature>
<feature type="region of interest" description="Disordered" evidence="6">
    <location>
        <begin position="572"/>
        <end position="594"/>
    </location>
</feature>
<evidence type="ECO:0000256" key="1">
    <source>
        <dbReference type="ARBA" id="ARBA00023017"/>
    </source>
</evidence>
<evidence type="ECO:0000256" key="5">
    <source>
        <dbReference type="SAM" id="Coils"/>
    </source>
</evidence>
<evidence type="ECO:0000256" key="2">
    <source>
        <dbReference type="ARBA" id="ARBA00023054"/>
    </source>
</evidence>
<dbReference type="PANTHER" id="PTHR13183">
    <property type="entry name" value="AXONEMAL INNER ARM DYNEIN LIGHT CHAIN 28"/>
    <property type="match status" value="1"/>
</dbReference>
<reference evidence="7 8" key="1">
    <citation type="journal article" date="2015" name="PLoS Pathog.">
        <title>Leptomonas seymouri: Adaptations to the Dixenous Life Cycle Analyzed by Genome Sequencing, Transcriptome Profiling and Co-infection with Leishmania donovani.</title>
        <authorList>
            <person name="Kraeva N."/>
            <person name="Butenko A."/>
            <person name="Hlavacova J."/>
            <person name="Kostygov A."/>
            <person name="Myskova J."/>
            <person name="Grybchuk D."/>
            <person name="Lestinova T."/>
            <person name="Votypka J."/>
            <person name="Volf P."/>
            <person name="Opperdoes F."/>
            <person name="Flegontov P."/>
            <person name="Lukes J."/>
            <person name="Yurchenko V."/>
        </authorList>
    </citation>
    <scope>NUCLEOTIDE SEQUENCE [LARGE SCALE GENOMIC DNA]</scope>
    <source>
        <strain evidence="7 8">ATCC 30220</strain>
    </source>
</reference>
<dbReference type="OrthoDB" id="273784at2759"/>
<protein>
    <submittedName>
        <fullName evidence="7">Uncharacterized protein</fullName>
    </submittedName>
</protein>
<feature type="compositionally biased region" description="Low complexity" evidence="6">
    <location>
        <begin position="584"/>
        <end position="594"/>
    </location>
</feature>
<dbReference type="GO" id="GO:0005930">
    <property type="term" value="C:axoneme"/>
    <property type="evidence" value="ECO:0007669"/>
    <property type="project" value="TreeGrafter"/>
</dbReference>
<dbReference type="Pfam" id="PF10211">
    <property type="entry name" value="Ax_dynein_light"/>
    <property type="match status" value="1"/>
</dbReference>
<evidence type="ECO:0000256" key="3">
    <source>
        <dbReference type="ARBA" id="ARBA00023175"/>
    </source>
</evidence>
<dbReference type="GO" id="GO:0045504">
    <property type="term" value="F:dynein heavy chain binding"/>
    <property type="evidence" value="ECO:0007669"/>
    <property type="project" value="TreeGrafter"/>
</dbReference>
<evidence type="ECO:0000256" key="4">
    <source>
        <dbReference type="ARBA" id="ARBA00038114"/>
    </source>
</evidence>
<dbReference type="InterPro" id="IPR019347">
    <property type="entry name" value="Axonemal_dynein_light_chain"/>
</dbReference>
<evidence type="ECO:0000256" key="6">
    <source>
        <dbReference type="SAM" id="MobiDB-lite"/>
    </source>
</evidence>
<organism evidence="7 8">
    <name type="scientific">Leptomonas seymouri</name>
    <dbReference type="NCBI Taxonomy" id="5684"/>
    <lineage>
        <taxon>Eukaryota</taxon>
        <taxon>Discoba</taxon>
        <taxon>Euglenozoa</taxon>
        <taxon>Kinetoplastea</taxon>
        <taxon>Metakinetoplastina</taxon>
        <taxon>Trypanosomatida</taxon>
        <taxon>Trypanosomatidae</taxon>
        <taxon>Leishmaniinae</taxon>
        <taxon>Leptomonas</taxon>
    </lineage>
</organism>
<dbReference type="OMA" id="CHQLQFR"/>
<gene>
    <name evidence="7" type="ORF">ABL78_7950</name>
</gene>
<evidence type="ECO:0000313" key="7">
    <source>
        <dbReference type="EMBL" id="KPI83032.1"/>
    </source>
</evidence>
<sequence length="753" mass="82355">MRAVRMRNGGPHVAIEERNYGESAASSETQDCHHLAATITSADTSVALFNKTATMPPRRGSPLNVSSSTVTYNANTNSVPDAALTQTDCLYEADELCVNGNADPLEEAFARDAPLTFTARDHPRVVARFPLHFNEMLITIDQQLQYRQRQAAHLDSVDAAPSLPQSSLASRSRGLSGSDDYPPASDFIGERLPFAVGRAPGCKTKMTHPETGAAVQEENPSAAVATSKEPELSVADEQRLYRERVAEEVLDYLLSPSSPRHFDAAEDASGEDGTPQQRDAADEQRHAMVEACLSGLREIPSDSVEYRGILHHLIQISDAQAASAQHQQQQQEPESDELVVPDVDVPRYARQLLAGCNSPDGGIVATPVVAAERASTSLAGAEPRVPVVASTLRATLDAVLPPRMLLYYIISYDVALEVQQQRRAAQAQQEALRQILLEHPNDRSSQEELEEWTTLLAERYAHTPVGMVLVLMERTSDVQTPRAYLKGLEQSLEEVLMHCNARCCGRPLRLSTSAQNAQQQAPFSLAAAVRAAITTFSPTKPADSKTKGEKGSLKSRTAAATLSILSAMKDPVCTRTTRPPPARPAALSSSGGGSASVTTTLNVLELNKERRLVHFDLLGEELLRQVTVDLPERGVLLRRLMDEARLSLEARGVLARERVYATQERLLEGQDAREALTEVHAQLESEAAQLRERLAFLQARKAGLKAWTEERKTRAAAEERRRIEFEVKLSERLTMHTAAMKAAQDAARYSALA</sequence>
<feature type="region of interest" description="Disordered" evidence="6">
    <location>
        <begin position="257"/>
        <end position="283"/>
    </location>
</feature>
<keyword evidence="8" id="KW-1185">Reference proteome</keyword>
<dbReference type="EMBL" id="LJSK01000455">
    <property type="protein sequence ID" value="KPI83032.1"/>
    <property type="molecule type" value="Genomic_DNA"/>
</dbReference>